<evidence type="ECO:0000313" key="1">
    <source>
        <dbReference type="EMBL" id="PYH43531.1"/>
    </source>
</evidence>
<dbReference type="GeneID" id="37076675"/>
<evidence type="ECO:0000313" key="2">
    <source>
        <dbReference type="Proteomes" id="UP000248349"/>
    </source>
</evidence>
<accession>A0A318Z883</accession>
<dbReference type="RefSeq" id="XP_025429513.1">
    <property type="nucleotide sequence ID" value="XM_025575447.1"/>
</dbReference>
<dbReference type="Proteomes" id="UP000248349">
    <property type="component" value="Unassembled WGS sequence"/>
</dbReference>
<dbReference type="OrthoDB" id="10396582at2759"/>
<dbReference type="AlphaFoldDB" id="A0A318Z883"/>
<organism evidence="1 2">
    <name type="scientific">Aspergillus saccharolyticus JOP 1030-1</name>
    <dbReference type="NCBI Taxonomy" id="1450539"/>
    <lineage>
        <taxon>Eukaryota</taxon>
        <taxon>Fungi</taxon>
        <taxon>Dikarya</taxon>
        <taxon>Ascomycota</taxon>
        <taxon>Pezizomycotina</taxon>
        <taxon>Eurotiomycetes</taxon>
        <taxon>Eurotiomycetidae</taxon>
        <taxon>Eurotiales</taxon>
        <taxon>Aspergillaceae</taxon>
        <taxon>Aspergillus</taxon>
        <taxon>Aspergillus subgen. Circumdati</taxon>
    </lineage>
</organism>
<reference evidence="1 2" key="1">
    <citation type="submission" date="2016-12" db="EMBL/GenBank/DDBJ databases">
        <title>The genomes of Aspergillus section Nigri reveals drivers in fungal speciation.</title>
        <authorList>
            <consortium name="DOE Joint Genome Institute"/>
            <person name="Vesth T.C."/>
            <person name="Nybo J."/>
            <person name="Theobald S."/>
            <person name="Brandl J."/>
            <person name="Frisvad J.C."/>
            <person name="Nielsen K.F."/>
            <person name="Lyhne E.K."/>
            <person name="Kogle M.E."/>
            <person name="Kuo A."/>
            <person name="Riley R."/>
            <person name="Clum A."/>
            <person name="Nolan M."/>
            <person name="Lipzen A."/>
            <person name="Salamov A."/>
            <person name="Henrissat B."/>
            <person name="Wiebenga A."/>
            <person name="De Vries R.P."/>
            <person name="Grigoriev I.V."/>
            <person name="Mortensen U.H."/>
            <person name="Andersen M.R."/>
            <person name="Baker S.E."/>
        </authorList>
    </citation>
    <scope>NUCLEOTIDE SEQUENCE [LARGE SCALE GENOMIC DNA]</scope>
    <source>
        <strain evidence="1 2">JOP 1030-1</strain>
    </source>
</reference>
<dbReference type="EMBL" id="KZ821243">
    <property type="protein sequence ID" value="PYH43531.1"/>
    <property type="molecule type" value="Genomic_DNA"/>
</dbReference>
<keyword evidence="2" id="KW-1185">Reference proteome</keyword>
<protein>
    <submittedName>
        <fullName evidence="1">Uncharacterized protein</fullName>
    </submittedName>
</protein>
<proteinExistence type="predicted"/>
<name>A0A318Z883_9EURO</name>
<gene>
    <name evidence="1" type="ORF">BP01DRAFT_358497</name>
</gene>
<sequence>MCLSAPSTLLSFAQVRSAAGSPIDTFAFSNSFSSLTVSRYPTLAGTQAVSSARSPDFTAGEVIWLRVQGPS</sequence>